<dbReference type="Proteomes" id="UP001412067">
    <property type="component" value="Unassembled WGS sequence"/>
</dbReference>
<feature type="domain" description="DUF3475" evidence="3">
    <location>
        <begin position="360"/>
        <end position="415"/>
    </location>
</feature>
<dbReference type="EMBL" id="JBBWWR010000014">
    <property type="protein sequence ID" value="KAK8953021.1"/>
    <property type="molecule type" value="Genomic_DNA"/>
</dbReference>
<sequence length="792" mass="86897">MCSGTLWRLACKFFNSRPGRSLGDRSWIAHDRLYGSSALSRPQGGGGVGWFNPHSPQASVEAATATAAAAAEMVVHPNAAGAGGVRAKRRNNIGILCFEVATAMSRLVSLNITLSESGIHSLRSDTMRSAGVAYLTSTDQHFLFRLVSSDLISQLDAAAAAVSSLAARCRSDPLRSFPRTYADAKAGRTASIRIFSSKGVHRRMRRMEKCIAAAAKLFEEMEALSDMEAGDKKTAKKKPTPETELKAQRKKVARLKEDSLWCKTFDEAVALMSRAVLAVFARICVVFGPFVPGLPPILIAGDRMSFTSFRPKFRIYSRIPGRRHSSAATATAAAAAEMVVHPNAAGAGGVRAKRRNNIGILCFEVATAMSRLVSLNITLSESGIHSLRSDTMRSAGVAYLTSTDQHFLFRLVSSDLISQLDAAAAAVSSLAARCRSDPLRSFPRTYADAKAGRTASIRIFSSKGVHRRMRRMEKCIAAAAKLFEEMEALSDMEAGDKKTAKKKPTPETELKAQRKKVARLKEHSLWCKTFDEAVALMSRAVLAVFARICVVFGPFVPGLPPILIAGDRMSFTSFRPKFRIYSRIPGRRHSSGPMERAPAAKEVAFRNSCPIICRVKENETKLPARPASTVGGAGLAIRYANVVVAAARMLRMRCGEEETGEGDEAATRNEIYRLLPARLQWAIRRKLRERWTERGTADGGLAEGWKEAVERILRWLEPVARDTVTWDEERTMDRRRRLDTKPRVLLIQTLEFSDREKTEAVIAEVIVGISCVCWYDDRKLAAAAANAGDDGR</sequence>
<accession>A0ABR2LW49</accession>
<evidence type="ECO:0000259" key="3">
    <source>
        <dbReference type="Pfam" id="PF11961"/>
    </source>
</evidence>
<comment type="caution">
    <text evidence="4">The sequence shown here is derived from an EMBL/GenBank/DDBJ whole genome shotgun (WGS) entry which is preliminary data.</text>
</comment>
<dbReference type="PANTHER" id="PTHR31371">
    <property type="entry name" value="BNAC09G50660D PROTEIN"/>
    <property type="match status" value="1"/>
</dbReference>
<protein>
    <submittedName>
        <fullName evidence="4">Uncharacterized protein</fullName>
    </submittedName>
</protein>
<name>A0ABR2LW49_9ASPA</name>
<keyword evidence="5" id="KW-1185">Reference proteome</keyword>
<evidence type="ECO:0000313" key="5">
    <source>
        <dbReference type="Proteomes" id="UP001412067"/>
    </source>
</evidence>
<feature type="region of interest" description="Disordered" evidence="1">
    <location>
        <begin position="493"/>
        <end position="514"/>
    </location>
</feature>
<evidence type="ECO:0000313" key="4">
    <source>
        <dbReference type="EMBL" id="KAK8953021.1"/>
    </source>
</evidence>
<reference evidence="4 5" key="1">
    <citation type="journal article" date="2022" name="Nat. Plants">
        <title>Genomes of leafy and leafless Platanthera orchids illuminate the evolution of mycoheterotrophy.</title>
        <authorList>
            <person name="Li M.H."/>
            <person name="Liu K.W."/>
            <person name="Li Z."/>
            <person name="Lu H.C."/>
            <person name="Ye Q.L."/>
            <person name="Zhang D."/>
            <person name="Wang J.Y."/>
            <person name="Li Y.F."/>
            <person name="Zhong Z.M."/>
            <person name="Liu X."/>
            <person name="Yu X."/>
            <person name="Liu D.K."/>
            <person name="Tu X.D."/>
            <person name="Liu B."/>
            <person name="Hao Y."/>
            <person name="Liao X.Y."/>
            <person name="Jiang Y.T."/>
            <person name="Sun W.H."/>
            <person name="Chen J."/>
            <person name="Chen Y.Q."/>
            <person name="Ai Y."/>
            <person name="Zhai J.W."/>
            <person name="Wu S.S."/>
            <person name="Zhou Z."/>
            <person name="Hsiao Y.Y."/>
            <person name="Wu W.L."/>
            <person name="Chen Y.Y."/>
            <person name="Lin Y.F."/>
            <person name="Hsu J.L."/>
            <person name="Li C.Y."/>
            <person name="Wang Z.W."/>
            <person name="Zhao X."/>
            <person name="Zhong W.Y."/>
            <person name="Ma X.K."/>
            <person name="Ma L."/>
            <person name="Huang J."/>
            <person name="Chen G.Z."/>
            <person name="Huang M.Z."/>
            <person name="Huang L."/>
            <person name="Peng D.H."/>
            <person name="Luo Y.B."/>
            <person name="Zou S.Q."/>
            <person name="Chen S.P."/>
            <person name="Lan S."/>
            <person name="Tsai W.C."/>
            <person name="Van de Peer Y."/>
            <person name="Liu Z.J."/>
        </authorList>
    </citation>
    <scope>NUCLEOTIDE SEQUENCE [LARGE SCALE GENOMIC DNA]</scope>
    <source>
        <strain evidence="4">Lor288</strain>
    </source>
</reference>
<feature type="region of interest" description="Disordered" evidence="1">
    <location>
        <begin position="228"/>
        <end position="249"/>
    </location>
</feature>
<evidence type="ECO:0000259" key="2">
    <source>
        <dbReference type="Pfam" id="PF05003"/>
    </source>
</evidence>
<feature type="compositionally biased region" description="Basic and acidic residues" evidence="1">
    <location>
        <begin position="229"/>
        <end position="247"/>
    </location>
</feature>
<dbReference type="InterPro" id="IPR007700">
    <property type="entry name" value="DUF668"/>
</dbReference>
<feature type="domain" description="DUF3475" evidence="3">
    <location>
        <begin position="95"/>
        <end position="150"/>
    </location>
</feature>
<gene>
    <name evidence="4" type="ORF">KSP40_PGU002611</name>
</gene>
<dbReference type="Pfam" id="PF11961">
    <property type="entry name" value="DUF3475"/>
    <property type="match status" value="2"/>
</dbReference>
<dbReference type="InterPro" id="IPR021864">
    <property type="entry name" value="DUF3475"/>
</dbReference>
<dbReference type="Pfam" id="PF05003">
    <property type="entry name" value="DUF668"/>
    <property type="match status" value="1"/>
</dbReference>
<dbReference type="PANTHER" id="PTHR31371:SF13">
    <property type="entry name" value="OS05G0457600 PROTEIN"/>
    <property type="match status" value="1"/>
</dbReference>
<feature type="domain" description="DUF668" evidence="2">
    <location>
        <begin position="629"/>
        <end position="724"/>
    </location>
</feature>
<evidence type="ECO:0000256" key="1">
    <source>
        <dbReference type="SAM" id="MobiDB-lite"/>
    </source>
</evidence>
<organism evidence="4 5">
    <name type="scientific">Platanthera guangdongensis</name>
    <dbReference type="NCBI Taxonomy" id="2320717"/>
    <lineage>
        <taxon>Eukaryota</taxon>
        <taxon>Viridiplantae</taxon>
        <taxon>Streptophyta</taxon>
        <taxon>Embryophyta</taxon>
        <taxon>Tracheophyta</taxon>
        <taxon>Spermatophyta</taxon>
        <taxon>Magnoliopsida</taxon>
        <taxon>Liliopsida</taxon>
        <taxon>Asparagales</taxon>
        <taxon>Orchidaceae</taxon>
        <taxon>Orchidoideae</taxon>
        <taxon>Orchideae</taxon>
        <taxon>Orchidinae</taxon>
        <taxon>Platanthera</taxon>
    </lineage>
</organism>
<feature type="compositionally biased region" description="Basic and acidic residues" evidence="1">
    <location>
        <begin position="494"/>
        <end position="512"/>
    </location>
</feature>
<proteinExistence type="predicted"/>